<gene>
    <name evidence="1" type="primary">156</name>
    <name evidence="1" type="ORF">SEA_GILGAMESH_156</name>
</gene>
<accession>A0A5J6TSJ2</accession>
<organism evidence="1 2">
    <name type="scientific">Streptomyces phage Gilgamesh</name>
    <dbReference type="NCBI Taxonomy" id="2599890"/>
    <lineage>
        <taxon>Viruses</taxon>
        <taxon>Duplodnaviria</taxon>
        <taxon>Heunggongvirae</taxon>
        <taxon>Uroviricota</taxon>
        <taxon>Caudoviricetes</taxon>
        <taxon>Gilgameshvirus</taxon>
        <taxon>Gilgameshvirus gilgamesh</taxon>
    </lineage>
</organism>
<dbReference type="Proteomes" id="UP000326486">
    <property type="component" value="Segment"/>
</dbReference>
<name>A0A5J6TSJ2_9CAUD</name>
<dbReference type="EMBL" id="MN234216">
    <property type="protein sequence ID" value="QFG13348.1"/>
    <property type="molecule type" value="Genomic_DNA"/>
</dbReference>
<proteinExistence type="predicted"/>
<protein>
    <submittedName>
        <fullName evidence="1">Uncharacterized protein</fullName>
    </submittedName>
</protein>
<keyword evidence="2" id="KW-1185">Reference proteome</keyword>
<dbReference type="GeneID" id="80019218"/>
<sequence>MLPPNLTRHLYETRRLLAADSGYELAPWFALTTEQRAVAEKDMEVFRLAIDRAEEEQALLDSVAASTDTAPPLTSPAAADCPCPGCVIDAALALLLTLAQERDEQRQKPTDTGHNVFRLNLGEVTETGPGRTSTAAEKDRTRGLFEQRVTNQPIDCVLDQSTIGVWTFAPPPLTRADLDKLIKQVLRDQSRYPSVLADWATRPPTVKA</sequence>
<evidence type="ECO:0000313" key="1">
    <source>
        <dbReference type="EMBL" id="QFG13348.1"/>
    </source>
</evidence>
<reference evidence="1 2" key="1">
    <citation type="submission" date="2019-07" db="EMBL/GenBank/DDBJ databases">
        <authorList>
            <person name="Almisry A."/>
            <person name="Mousa M."/>
            <person name="Gordon L.L."/>
            <person name="Lee M."/>
            <person name="Mandava P."/>
            <person name="Moxley J.T."/>
            <person name="Shaffer C.D."/>
            <person name="Weston-Hafer K.A."/>
            <person name="Garlena R.A."/>
            <person name="Russell D.A."/>
            <person name="Pope W.H."/>
            <person name="Jacobs-Sera D."/>
            <person name="Hatfull G.F."/>
        </authorList>
    </citation>
    <scope>NUCLEOTIDE SEQUENCE [LARGE SCALE GENOMIC DNA]</scope>
</reference>
<dbReference type="KEGG" id="vg:80019218"/>
<dbReference type="RefSeq" id="YP_010754624.1">
    <property type="nucleotide sequence ID" value="NC_073461.1"/>
</dbReference>
<evidence type="ECO:0000313" key="2">
    <source>
        <dbReference type="Proteomes" id="UP000326486"/>
    </source>
</evidence>